<evidence type="ECO:0000313" key="2">
    <source>
        <dbReference type="Proteomes" id="UP000236151"/>
    </source>
</evidence>
<organism evidence="1 2">
    <name type="scientific">Clostridium thermosuccinogenes</name>
    <dbReference type="NCBI Taxonomy" id="84032"/>
    <lineage>
        <taxon>Bacteria</taxon>
        <taxon>Bacillati</taxon>
        <taxon>Bacillota</taxon>
        <taxon>Clostridia</taxon>
        <taxon>Eubacteriales</taxon>
        <taxon>Clostridiaceae</taxon>
        <taxon>Clostridium</taxon>
    </lineage>
</organism>
<keyword evidence="2" id="KW-1185">Reference proteome</keyword>
<proteinExistence type="predicted"/>
<comment type="caution">
    <text evidence="1">The sequence shown here is derived from an EMBL/GenBank/DDBJ whole genome shotgun (WGS) entry which is preliminary data.</text>
</comment>
<evidence type="ECO:0000313" key="1">
    <source>
        <dbReference type="EMBL" id="PNT98674.1"/>
    </source>
</evidence>
<evidence type="ECO:0008006" key="3">
    <source>
        <dbReference type="Google" id="ProtNLM"/>
    </source>
</evidence>
<accession>A0A2K2FDN2</accession>
<dbReference type="EMBL" id="NIOJ01000025">
    <property type="protein sequence ID" value="PNT98674.1"/>
    <property type="molecule type" value="Genomic_DNA"/>
</dbReference>
<gene>
    <name evidence="1" type="ORF">CDQ84_10545</name>
</gene>
<dbReference type="AlphaFoldDB" id="A0A2K2FDN2"/>
<sequence length="328" mass="37380">MSSFALVTFKDEHREKDDRAFFFKYIAARLKNFFKRPVLEDNINKIELYEGLDVYIIRLPYCLSEIDRHKARLNRFLSGFAADNDIKYCFLPKDTPDGVQLDACMKFASTGKLLYKSALTLILDEIYTKRNIVVSELDICIVEGESRTELYGVIDLLAPFVKYITIVAKDREAVEAEMNRVYDDTGLCVRVTEEHRSCLKNADIIINLGGLENIPANAKINPRAIILNYGSSELNKHSCENIILNGFIINIKKNILHIITEDVLKAYDATGLMEVILFFRAGMEDKLINEYIDGETAKGVSEAFLKCGCSIKEFYGRRNKIKPKDIAI</sequence>
<protein>
    <recommendedName>
        <fullName evidence="3">Quinate/shikimate 5-dehydrogenase/glutamyl-tRNA reductase domain-containing protein</fullName>
    </recommendedName>
</protein>
<dbReference type="Proteomes" id="UP000236151">
    <property type="component" value="Unassembled WGS sequence"/>
</dbReference>
<name>A0A2K2FDN2_9CLOT</name>
<dbReference type="RefSeq" id="WP_103081709.1">
    <property type="nucleotide sequence ID" value="NZ_CP021850.1"/>
</dbReference>
<dbReference type="KEGG" id="cthd:CDO33_17900"/>
<reference evidence="1 2" key="1">
    <citation type="submission" date="2017-06" db="EMBL/GenBank/DDBJ databases">
        <title>Investigating the central metabolism of Clostridium thermosuccinogenes.</title>
        <authorList>
            <person name="Koendjbiharie J.G."/>
            <person name="van Kranenburg R."/>
        </authorList>
    </citation>
    <scope>NUCLEOTIDE SEQUENCE [LARGE SCALE GENOMIC DNA]</scope>
    <source>
        <strain evidence="1 2">DSM 5806</strain>
    </source>
</reference>